<feature type="transmembrane region" description="Helical" evidence="1">
    <location>
        <begin position="50"/>
        <end position="72"/>
    </location>
</feature>
<name>A2BKQ0_HYPBU</name>
<dbReference type="HOGENOM" id="CLU_2115448_0_0_2"/>
<keyword evidence="3" id="KW-1185">Reference proteome</keyword>
<keyword evidence="1" id="KW-0472">Membrane</keyword>
<sequence>MPCDREAAIAALDAAIAAAKRTIFIQVAVSAAVIAFSLAALAWINVPFGGFFLLPLLAVAVMAALIPVMGYAQVSPWLRYLRQLRDGLEAGAIHVEDVCGQPLTPTGWGWRRRT</sequence>
<dbReference type="EMBL" id="CP000493">
    <property type="protein sequence ID" value="ABM80561.1"/>
    <property type="molecule type" value="Genomic_DNA"/>
</dbReference>
<protein>
    <submittedName>
        <fullName evidence="2">Uncharacterized protein</fullName>
    </submittedName>
</protein>
<dbReference type="Proteomes" id="UP000002593">
    <property type="component" value="Chromosome"/>
</dbReference>
<gene>
    <name evidence="2" type="ordered locus">Hbut_0706</name>
</gene>
<accession>A2BKQ0</accession>
<evidence type="ECO:0000313" key="2">
    <source>
        <dbReference type="EMBL" id="ABM80561.1"/>
    </source>
</evidence>
<dbReference type="RefSeq" id="WP_011821879.1">
    <property type="nucleotide sequence ID" value="NC_008818.1"/>
</dbReference>
<keyword evidence="1" id="KW-0812">Transmembrane</keyword>
<keyword evidence="1" id="KW-1133">Transmembrane helix</keyword>
<dbReference type="KEGG" id="hbu:Hbut_0706"/>
<evidence type="ECO:0000256" key="1">
    <source>
        <dbReference type="SAM" id="Phobius"/>
    </source>
</evidence>
<dbReference type="AlphaFoldDB" id="A2BKQ0"/>
<reference evidence="2 3" key="1">
    <citation type="journal article" date="2007" name="Archaea">
        <title>The genome of Hyperthermus butylicus: a sulfur-reducing, peptide fermenting, neutrophilic Crenarchaeote growing up to 108 degrees C.</title>
        <authorList>
            <person name="Brugger K."/>
            <person name="Chen L."/>
            <person name="Stark M."/>
            <person name="Zibat A."/>
            <person name="Redder P."/>
            <person name="Ruepp A."/>
            <person name="Awayez M."/>
            <person name="She Q."/>
            <person name="Garrett R.A."/>
            <person name="Klenk H.P."/>
        </authorList>
    </citation>
    <scope>NUCLEOTIDE SEQUENCE [LARGE SCALE GENOMIC DNA]</scope>
    <source>
        <strain evidence="3">DSM 5456 / JCM 9403 / PLM1-5</strain>
    </source>
</reference>
<feature type="transmembrane region" description="Helical" evidence="1">
    <location>
        <begin position="23"/>
        <end position="44"/>
    </location>
</feature>
<organism evidence="2 3">
    <name type="scientific">Hyperthermus butylicus (strain DSM 5456 / JCM 9403 / PLM1-5)</name>
    <dbReference type="NCBI Taxonomy" id="415426"/>
    <lineage>
        <taxon>Archaea</taxon>
        <taxon>Thermoproteota</taxon>
        <taxon>Thermoprotei</taxon>
        <taxon>Desulfurococcales</taxon>
        <taxon>Pyrodictiaceae</taxon>
        <taxon>Hyperthermus</taxon>
    </lineage>
</organism>
<proteinExistence type="predicted"/>
<dbReference type="EnsemblBacteria" id="ABM80561">
    <property type="protein sequence ID" value="ABM80561"/>
    <property type="gene ID" value="Hbut_0706"/>
</dbReference>
<evidence type="ECO:0000313" key="3">
    <source>
        <dbReference type="Proteomes" id="UP000002593"/>
    </source>
</evidence>
<dbReference type="GeneID" id="4781430"/>